<dbReference type="AlphaFoldDB" id="A0A015I8P6"/>
<dbReference type="HOGENOM" id="CLU_2211408_0_0_1"/>
<protein>
    <submittedName>
        <fullName evidence="1">Uncharacterized protein</fullName>
    </submittedName>
</protein>
<comment type="caution">
    <text evidence="1">The sequence shown here is derived from an EMBL/GenBank/DDBJ whole genome shotgun (WGS) entry which is preliminary data.</text>
</comment>
<evidence type="ECO:0000313" key="1">
    <source>
        <dbReference type="EMBL" id="EXX50140.1"/>
    </source>
</evidence>
<reference evidence="1 2" key="1">
    <citation type="submission" date="2014-02" db="EMBL/GenBank/DDBJ databases">
        <title>Single nucleus genome sequencing reveals high similarity among nuclei of an endomycorrhizal fungus.</title>
        <authorList>
            <person name="Lin K."/>
            <person name="Geurts R."/>
            <person name="Zhang Z."/>
            <person name="Limpens E."/>
            <person name="Saunders D.G."/>
            <person name="Mu D."/>
            <person name="Pang E."/>
            <person name="Cao H."/>
            <person name="Cha H."/>
            <person name="Lin T."/>
            <person name="Zhou Q."/>
            <person name="Shang Y."/>
            <person name="Li Y."/>
            <person name="Ivanov S."/>
            <person name="Sharma T."/>
            <person name="Velzen R.V."/>
            <person name="Ruijter N.D."/>
            <person name="Aanen D.K."/>
            <person name="Win J."/>
            <person name="Kamoun S."/>
            <person name="Bisseling T."/>
            <person name="Huang S."/>
        </authorList>
    </citation>
    <scope>NUCLEOTIDE SEQUENCE [LARGE SCALE GENOMIC DNA]</scope>
    <source>
        <strain evidence="2">DAOM197198w</strain>
    </source>
</reference>
<sequence>MLGEKLLTFLDPDRNYHNSDPEKNAYWPPLTFILYISDLEFLMVYSTKIAIMYKMTINAIIINSVSCLTVNKFNIGYRVVWFANLICCEFMGVKNFYYGRRNHQPII</sequence>
<evidence type="ECO:0000313" key="2">
    <source>
        <dbReference type="Proteomes" id="UP000022910"/>
    </source>
</evidence>
<keyword evidence="2" id="KW-1185">Reference proteome</keyword>
<name>A0A015I8P6_RHIIW</name>
<accession>A0A015I8P6</accession>
<proteinExistence type="predicted"/>
<dbReference type="Proteomes" id="UP000022910">
    <property type="component" value="Unassembled WGS sequence"/>
</dbReference>
<dbReference type="EMBL" id="JEMT01030195">
    <property type="protein sequence ID" value="EXX50140.1"/>
    <property type="molecule type" value="Genomic_DNA"/>
</dbReference>
<gene>
    <name evidence="1" type="ORF">RirG_273730</name>
</gene>
<organism evidence="1 2">
    <name type="scientific">Rhizophagus irregularis (strain DAOM 197198w)</name>
    <name type="common">Glomus intraradices</name>
    <dbReference type="NCBI Taxonomy" id="1432141"/>
    <lineage>
        <taxon>Eukaryota</taxon>
        <taxon>Fungi</taxon>
        <taxon>Fungi incertae sedis</taxon>
        <taxon>Mucoromycota</taxon>
        <taxon>Glomeromycotina</taxon>
        <taxon>Glomeromycetes</taxon>
        <taxon>Glomerales</taxon>
        <taxon>Glomeraceae</taxon>
        <taxon>Rhizophagus</taxon>
    </lineage>
</organism>